<feature type="transmembrane region" description="Helical" evidence="8">
    <location>
        <begin position="273"/>
        <end position="292"/>
    </location>
</feature>
<dbReference type="PATRIC" id="fig|289376.4.peg.1094"/>
<keyword evidence="5" id="KW-0560">Oxidoreductase</keyword>
<accession>B5YL25</accession>
<dbReference type="EnsemblBacteria" id="ACI21010">
    <property type="protein sequence ID" value="ACI21010"/>
    <property type="gene ID" value="THEYE_A1116"/>
</dbReference>
<keyword evidence="11" id="KW-1185">Reference proteome</keyword>
<feature type="transmembrane region" description="Helical" evidence="8">
    <location>
        <begin position="241"/>
        <end position="261"/>
    </location>
</feature>
<dbReference type="KEGG" id="tye:THEYE_A1116"/>
<organism evidence="10 11">
    <name type="scientific">Thermodesulfovibrio yellowstonii (strain ATCC 51303 / DSM 11347 / YP87)</name>
    <dbReference type="NCBI Taxonomy" id="289376"/>
    <lineage>
        <taxon>Bacteria</taxon>
        <taxon>Pseudomonadati</taxon>
        <taxon>Nitrospirota</taxon>
        <taxon>Thermodesulfovibrionia</taxon>
        <taxon>Thermodesulfovibrionales</taxon>
        <taxon>Thermodesulfovibrionaceae</taxon>
        <taxon>Thermodesulfovibrio</taxon>
    </lineage>
</organism>
<evidence type="ECO:0000256" key="5">
    <source>
        <dbReference type="ARBA" id="ARBA00023002"/>
    </source>
</evidence>
<feature type="transmembrane region" description="Helical" evidence="8">
    <location>
        <begin position="571"/>
        <end position="588"/>
    </location>
</feature>
<dbReference type="GO" id="GO:0005886">
    <property type="term" value="C:plasma membrane"/>
    <property type="evidence" value="ECO:0007669"/>
    <property type="project" value="UniProtKB-SubCell"/>
</dbReference>
<name>B5YL25_THEYD</name>
<dbReference type="eggNOG" id="COG0651">
    <property type="taxonomic scope" value="Bacteria"/>
</dbReference>
<keyword evidence="3 7" id="KW-0812">Transmembrane</keyword>
<evidence type="ECO:0000256" key="6">
    <source>
        <dbReference type="ARBA" id="ARBA00023136"/>
    </source>
</evidence>
<dbReference type="InterPro" id="IPR052175">
    <property type="entry name" value="ComplexI-like_HydComp"/>
</dbReference>
<feature type="transmembrane region" description="Helical" evidence="8">
    <location>
        <begin position="420"/>
        <end position="440"/>
    </location>
</feature>
<dbReference type="InterPro" id="IPR001750">
    <property type="entry name" value="ND/Mrp_TM"/>
</dbReference>
<dbReference type="OrthoDB" id="9811798at2"/>
<dbReference type="AlphaFoldDB" id="B5YL25"/>
<dbReference type="Gene3D" id="1.20.5.2700">
    <property type="match status" value="1"/>
</dbReference>
<evidence type="ECO:0000256" key="8">
    <source>
        <dbReference type="SAM" id="Phobius"/>
    </source>
</evidence>
<feature type="transmembrane region" description="Helical" evidence="8">
    <location>
        <begin position="214"/>
        <end position="235"/>
    </location>
</feature>
<comment type="subcellular location">
    <subcellularLocation>
        <location evidence="1">Cell membrane</location>
        <topology evidence="1">Multi-pass membrane protein</topology>
    </subcellularLocation>
    <subcellularLocation>
        <location evidence="7">Membrane</location>
        <topology evidence="7">Multi-pass membrane protein</topology>
    </subcellularLocation>
</comment>
<protein>
    <submittedName>
        <fullName evidence="10">NADH-ubiquinone/plastoquinone</fullName>
    </submittedName>
</protein>
<feature type="transmembrane region" description="Helical" evidence="8">
    <location>
        <begin position="187"/>
        <end position="207"/>
    </location>
</feature>
<dbReference type="GO" id="GO:0042773">
    <property type="term" value="P:ATP synthesis coupled electron transport"/>
    <property type="evidence" value="ECO:0007669"/>
    <property type="project" value="InterPro"/>
</dbReference>
<keyword evidence="2" id="KW-1003">Cell membrane</keyword>
<keyword evidence="4 8" id="KW-1133">Transmembrane helix</keyword>
<dbReference type="HOGENOM" id="CLU_030481_0_0_0"/>
<dbReference type="EMBL" id="CP001147">
    <property type="protein sequence ID" value="ACI21010.1"/>
    <property type="molecule type" value="Genomic_DNA"/>
</dbReference>
<feature type="transmembrane region" description="Helical" evidence="8">
    <location>
        <begin position="68"/>
        <end position="91"/>
    </location>
</feature>
<feature type="transmembrane region" description="Helical" evidence="8">
    <location>
        <begin position="334"/>
        <end position="355"/>
    </location>
</feature>
<feature type="domain" description="NADH:quinone oxidoreductase/Mrp antiporter transmembrane" evidence="9">
    <location>
        <begin position="112"/>
        <end position="382"/>
    </location>
</feature>
<sequence length="589" mass="65668">MTDFIHPGVVLIFGALLLPALPKNMRGPYSVLIATVGFFLTLIAEQGFYGYMSLFGMDISPLVRVDKLSLLFAYIFSFIGLIGIIYCYHIDDWIQQLAGLFYTGASVGVSFAADILSFYLFWEMLSFCAVLLIWSQRTKEATEAGYRYILVHVAGGLSLFAGIMIYISQTGSFQFDSFMSYSGELFWWLTLIGFILCAAVPPLHAWLPDAYPSATIYGSVFLNPFTTKAAVYALIRGFPGAEILIYLGSVMAVYGVIYALLENNLRRLLSYHIVSQVGYMVAGVGLGTITLGLNGSASHAFNHILYKCLLFMSAGAVIYATGKEKMTELGDFGKYAPLTAISFFVGAFSIAGFPLTNGFIGKSPIISAAGELKNAFAYIMLNVATCGTIISIICKMGYYTFFSEKKADYQVKEIPLNMKIAMLTTSALCILIGIFPQFFYNFLPYPIDYEPYTVQHILDTLGIFSFTGLVFAMFLKTLKPKSYINLDIDWFYRVGAKYSLKSLNKTVVPAEYGFINKIWRWLIDRIILPLSSKIMAYEDRKMNGIPTFMSNLAKTMSDGLAIFHTGKIQDYAFYMLSFIGLVLLIYLLF</sequence>
<evidence type="ECO:0000256" key="1">
    <source>
        <dbReference type="ARBA" id="ARBA00004651"/>
    </source>
</evidence>
<evidence type="ECO:0000256" key="3">
    <source>
        <dbReference type="ARBA" id="ARBA00022692"/>
    </source>
</evidence>
<evidence type="ECO:0000256" key="4">
    <source>
        <dbReference type="ARBA" id="ARBA00022989"/>
    </source>
</evidence>
<dbReference type="GO" id="GO:0008137">
    <property type="term" value="F:NADH dehydrogenase (ubiquinone) activity"/>
    <property type="evidence" value="ECO:0007669"/>
    <property type="project" value="InterPro"/>
</dbReference>
<feature type="transmembrane region" description="Helical" evidence="8">
    <location>
        <begin position="375"/>
        <end position="399"/>
    </location>
</feature>
<feature type="transmembrane region" description="Helical" evidence="8">
    <location>
        <begin position="304"/>
        <end position="322"/>
    </location>
</feature>
<dbReference type="GO" id="GO:0016491">
    <property type="term" value="F:oxidoreductase activity"/>
    <property type="evidence" value="ECO:0007669"/>
    <property type="project" value="UniProtKB-KW"/>
</dbReference>
<dbReference type="Proteomes" id="UP000000718">
    <property type="component" value="Chromosome"/>
</dbReference>
<dbReference type="InParanoid" id="B5YL25"/>
<feature type="transmembrane region" description="Helical" evidence="8">
    <location>
        <begin position="452"/>
        <end position="475"/>
    </location>
</feature>
<gene>
    <name evidence="10" type="ordered locus">THEYE_A1116</name>
</gene>
<keyword evidence="6 8" id="KW-0472">Membrane</keyword>
<evidence type="ECO:0000259" key="9">
    <source>
        <dbReference type="Pfam" id="PF00361"/>
    </source>
</evidence>
<evidence type="ECO:0000313" key="11">
    <source>
        <dbReference type="Proteomes" id="UP000000718"/>
    </source>
</evidence>
<proteinExistence type="predicted"/>
<dbReference type="STRING" id="289376.THEYE_A1116"/>
<reference evidence="10 11" key="2">
    <citation type="journal article" date="2015" name="Genome Announc.">
        <title>Genome Sequence of the Sulfate-Reducing Thermophilic Bacterium Thermodesulfovibrio yellowstonii Strain DSM 11347T (Phylum Nitrospirae).</title>
        <authorList>
            <person name="Bhatnagar S."/>
            <person name="Badger J.H."/>
            <person name="Madupu R."/>
            <person name="Khouri H.M."/>
            <person name="O'Connor E.M."/>
            <person name="Robb F.T."/>
            <person name="Ward N.L."/>
            <person name="Eisen J.A."/>
        </authorList>
    </citation>
    <scope>NUCLEOTIDE SEQUENCE [LARGE SCALE GENOMIC DNA]</scope>
    <source>
        <strain evidence="11">ATCC 51303 / DSM 11347 / YP87</strain>
    </source>
</reference>
<feature type="transmembrane region" description="Helical" evidence="8">
    <location>
        <begin position="146"/>
        <end position="167"/>
    </location>
</feature>
<reference evidence="11" key="1">
    <citation type="submission" date="2008-08" db="EMBL/GenBank/DDBJ databases">
        <title>The complete genome sequence of Thermodesulfovibrio yellowstonii strain ATCC 51303 / DSM 11347 / YP87.</title>
        <authorList>
            <person name="Dodson R.J."/>
            <person name="Durkin A.S."/>
            <person name="Wu M."/>
            <person name="Eisen J."/>
            <person name="Sutton G."/>
        </authorList>
    </citation>
    <scope>NUCLEOTIDE SEQUENCE [LARGE SCALE GENOMIC DNA]</scope>
    <source>
        <strain evidence="11">ATCC 51303 / DSM 11347 / YP87</strain>
    </source>
</reference>
<dbReference type="PANTHER" id="PTHR42682:SF4">
    <property type="entry name" value="NADH-UBIQUINONE_PLASTOQUINONE"/>
    <property type="match status" value="1"/>
</dbReference>
<dbReference type="InterPro" id="IPR003918">
    <property type="entry name" value="NADH_UbQ_OxRdtase"/>
</dbReference>
<feature type="transmembrane region" description="Helical" evidence="8">
    <location>
        <begin position="32"/>
        <end position="56"/>
    </location>
</feature>
<dbReference type="PRINTS" id="PR01437">
    <property type="entry name" value="NUOXDRDTASE4"/>
</dbReference>
<dbReference type="NCBIfam" id="NF009310">
    <property type="entry name" value="PRK12668.1"/>
    <property type="match status" value="1"/>
</dbReference>
<evidence type="ECO:0000256" key="7">
    <source>
        <dbReference type="RuleBase" id="RU000320"/>
    </source>
</evidence>
<dbReference type="Pfam" id="PF00361">
    <property type="entry name" value="Proton_antipo_M"/>
    <property type="match status" value="1"/>
</dbReference>
<evidence type="ECO:0000313" key="10">
    <source>
        <dbReference type="EMBL" id="ACI21010.1"/>
    </source>
</evidence>
<evidence type="ECO:0000256" key="2">
    <source>
        <dbReference type="ARBA" id="ARBA00022475"/>
    </source>
</evidence>
<feature type="transmembrane region" description="Helical" evidence="8">
    <location>
        <begin position="111"/>
        <end position="134"/>
    </location>
</feature>
<dbReference type="PANTHER" id="PTHR42682">
    <property type="entry name" value="HYDROGENASE-4 COMPONENT F"/>
    <property type="match status" value="1"/>
</dbReference>
<dbReference type="RefSeq" id="WP_012545738.1">
    <property type="nucleotide sequence ID" value="NC_011296.1"/>
</dbReference>